<evidence type="ECO:0000313" key="1">
    <source>
        <dbReference type="EMBL" id="KAF9451806.1"/>
    </source>
</evidence>
<protein>
    <submittedName>
        <fullName evidence="1">Uncharacterized protein</fullName>
    </submittedName>
</protein>
<evidence type="ECO:0000313" key="2">
    <source>
        <dbReference type="Proteomes" id="UP000807342"/>
    </source>
</evidence>
<comment type="caution">
    <text evidence="1">The sequence shown here is derived from an EMBL/GenBank/DDBJ whole genome shotgun (WGS) entry which is preliminary data.</text>
</comment>
<accession>A0A9P6C4H5</accession>
<name>A0A9P6C4H5_9AGAR</name>
<dbReference type="Proteomes" id="UP000807342">
    <property type="component" value="Unassembled WGS sequence"/>
</dbReference>
<sequence length="115" mass="13052">MITYSRSNYRASCRRGNSRCNHPPSYFLSSYQQEMQIEAADWWSLSHQHTGRSSPIYSLGIPLPLVTQGQIVGQTDSLLCLQRRLEVQDFRDKGANVIPLNSSKAPNEARARGRK</sequence>
<organism evidence="1 2">
    <name type="scientific">Macrolepiota fuliginosa MF-IS2</name>
    <dbReference type="NCBI Taxonomy" id="1400762"/>
    <lineage>
        <taxon>Eukaryota</taxon>
        <taxon>Fungi</taxon>
        <taxon>Dikarya</taxon>
        <taxon>Basidiomycota</taxon>
        <taxon>Agaricomycotina</taxon>
        <taxon>Agaricomycetes</taxon>
        <taxon>Agaricomycetidae</taxon>
        <taxon>Agaricales</taxon>
        <taxon>Agaricineae</taxon>
        <taxon>Agaricaceae</taxon>
        <taxon>Macrolepiota</taxon>
    </lineage>
</organism>
<keyword evidence="2" id="KW-1185">Reference proteome</keyword>
<gene>
    <name evidence="1" type="ORF">P691DRAFT_322431</name>
</gene>
<dbReference type="AlphaFoldDB" id="A0A9P6C4H5"/>
<proteinExistence type="predicted"/>
<reference evidence="1" key="1">
    <citation type="submission" date="2020-11" db="EMBL/GenBank/DDBJ databases">
        <authorList>
            <consortium name="DOE Joint Genome Institute"/>
            <person name="Ahrendt S."/>
            <person name="Riley R."/>
            <person name="Andreopoulos W."/>
            <person name="Labutti K."/>
            <person name="Pangilinan J."/>
            <person name="Ruiz-Duenas F.J."/>
            <person name="Barrasa J.M."/>
            <person name="Sanchez-Garcia M."/>
            <person name="Camarero S."/>
            <person name="Miyauchi S."/>
            <person name="Serrano A."/>
            <person name="Linde D."/>
            <person name="Babiker R."/>
            <person name="Drula E."/>
            <person name="Ayuso-Fernandez I."/>
            <person name="Pacheco R."/>
            <person name="Padilla G."/>
            <person name="Ferreira P."/>
            <person name="Barriuso J."/>
            <person name="Kellner H."/>
            <person name="Castanera R."/>
            <person name="Alfaro M."/>
            <person name="Ramirez L."/>
            <person name="Pisabarro A.G."/>
            <person name="Kuo A."/>
            <person name="Tritt A."/>
            <person name="Lipzen A."/>
            <person name="He G."/>
            <person name="Yan M."/>
            <person name="Ng V."/>
            <person name="Cullen D."/>
            <person name="Martin F."/>
            <person name="Rosso M.-N."/>
            <person name="Henrissat B."/>
            <person name="Hibbett D."/>
            <person name="Martinez A.T."/>
            <person name="Grigoriev I.V."/>
        </authorList>
    </citation>
    <scope>NUCLEOTIDE SEQUENCE</scope>
    <source>
        <strain evidence="1">MF-IS2</strain>
    </source>
</reference>
<dbReference type="EMBL" id="MU151080">
    <property type="protein sequence ID" value="KAF9451806.1"/>
    <property type="molecule type" value="Genomic_DNA"/>
</dbReference>